<sequence length="375" mass="40917">MFDPYFCPAVLTRNVPKPHSLVLMPTIDSGKTRKQTNPSIPPLVLSATTRKNVLVVGSGGTFQGSSKKRTATASYECGTHSIADLLKEVPELSEIARIEFLGLMQVASPDLTPEDLIHISQTIQKRLEGAVDACVFIGGSDLLALIGYFLELTIQSHKGVVLLGAAIPPTSYGADGFKNLICALNLAMSTAGVYMVFDNKIYQPRYTVKQDATSLCPFHSFAGHLGIFKDSKPRIFYRLPLEPVNRRYFDVKGLKTLPTVNILSYQLGMTDTLFYNTIEHADGLVLEGVGGGNWTRHLGKKITEFAKKSKKIIVVASKAFAYTEAKDAYGIGPPCIGSGFLDASKSQLQLQLALASGYDYQATKELFEENNYNAC</sequence>
<dbReference type="Gene3D" id="3.40.50.40">
    <property type="match status" value="1"/>
</dbReference>
<evidence type="ECO:0000313" key="6">
    <source>
        <dbReference type="Proteomes" id="UP000031192"/>
    </source>
</evidence>
<dbReference type="Gene3D" id="3.40.50.1170">
    <property type="entry name" value="L-asparaginase, N-terminal domain"/>
    <property type="match status" value="1"/>
</dbReference>
<feature type="domain" description="L-asparaginase N-terminal" evidence="3">
    <location>
        <begin position="52"/>
        <end position="237"/>
    </location>
</feature>
<gene>
    <name evidence="5" type="ORF">MGU_10611</name>
</gene>
<dbReference type="SUPFAM" id="SSF53774">
    <property type="entry name" value="Glutaminase/Asparaginase"/>
    <property type="match status" value="1"/>
</dbReference>
<keyword evidence="6" id="KW-1185">Reference proteome</keyword>
<dbReference type="SMART" id="SM00870">
    <property type="entry name" value="Asparaginase"/>
    <property type="match status" value="1"/>
</dbReference>
<dbReference type="InterPro" id="IPR027474">
    <property type="entry name" value="L-asparaginase_N"/>
</dbReference>
<feature type="active site" description="O-isoaspartyl threonine intermediate" evidence="2">
    <location>
        <position position="61"/>
    </location>
</feature>
<proteinExistence type="predicted"/>
<evidence type="ECO:0000256" key="2">
    <source>
        <dbReference type="PIRSR" id="PIRSR001220-1"/>
    </source>
</evidence>
<dbReference type="PIRSF" id="PIRSF500176">
    <property type="entry name" value="L_ASNase"/>
    <property type="match status" value="1"/>
</dbReference>
<evidence type="ECO:0000313" key="5">
    <source>
        <dbReference type="EMBL" id="KID82041.1"/>
    </source>
</evidence>
<dbReference type="PANTHER" id="PTHR11707:SF28">
    <property type="entry name" value="60 KDA LYSOPHOSPHOLIPASE"/>
    <property type="match status" value="1"/>
</dbReference>
<dbReference type="EC" id="3.5.1.1" evidence="1"/>
<protein>
    <recommendedName>
        <fullName evidence="1">asparaginase</fullName>
        <ecNumber evidence="1">3.5.1.1</ecNumber>
    </recommendedName>
</protein>
<evidence type="ECO:0000259" key="4">
    <source>
        <dbReference type="Pfam" id="PF17763"/>
    </source>
</evidence>
<feature type="domain" description="Asparaginase/glutaminase C-terminal" evidence="4">
    <location>
        <begin position="260"/>
        <end position="367"/>
    </location>
</feature>
<comment type="caution">
    <text evidence="5">The sequence shown here is derived from an EMBL/GenBank/DDBJ whole genome shotgun (WGS) entry which is preliminary data.</text>
</comment>
<dbReference type="InterPro" id="IPR006034">
    <property type="entry name" value="Asparaginase/glutaminase-like"/>
</dbReference>
<dbReference type="PANTHER" id="PTHR11707">
    <property type="entry name" value="L-ASPARAGINASE"/>
    <property type="match status" value="1"/>
</dbReference>
<dbReference type="GO" id="GO:0009066">
    <property type="term" value="P:aspartate family amino acid metabolic process"/>
    <property type="evidence" value="ECO:0007669"/>
    <property type="project" value="UniProtKB-ARBA"/>
</dbReference>
<evidence type="ECO:0000256" key="1">
    <source>
        <dbReference type="ARBA" id="ARBA00012920"/>
    </source>
</evidence>
<dbReference type="InterPro" id="IPR040919">
    <property type="entry name" value="Asparaginase_C"/>
</dbReference>
<dbReference type="Pfam" id="PF00710">
    <property type="entry name" value="Asparaginase"/>
    <property type="match status" value="1"/>
</dbReference>
<dbReference type="HOGENOM" id="CLU_019134_1_2_1"/>
<name>A0A0B4GX34_METGA</name>
<dbReference type="AlphaFoldDB" id="A0A0B4GX34"/>
<dbReference type="EMBL" id="AZNH01000105">
    <property type="protein sequence ID" value="KID82041.1"/>
    <property type="molecule type" value="Genomic_DNA"/>
</dbReference>
<organism evidence="5 6">
    <name type="scientific">Metarhizium guizhouense (strain ARSEF 977)</name>
    <dbReference type="NCBI Taxonomy" id="1276136"/>
    <lineage>
        <taxon>Eukaryota</taxon>
        <taxon>Fungi</taxon>
        <taxon>Dikarya</taxon>
        <taxon>Ascomycota</taxon>
        <taxon>Pezizomycotina</taxon>
        <taxon>Sordariomycetes</taxon>
        <taxon>Hypocreomycetidae</taxon>
        <taxon>Hypocreales</taxon>
        <taxon>Clavicipitaceae</taxon>
        <taxon>Metarhizium</taxon>
    </lineage>
</organism>
<dbReference type="InterPro" id="IPR037152">
    <property type="entry name" value="L-asparaginase_N_sf"/>
</dbReference>
<dbReference type="Proteomes" id="UP000031192">
    <property type="component" value="Unassembled WGS sequence"/>
</dbReference>
<dbReference type="Pfam" id="PF17763">
    <property type="entry name" value="Asparaginase_C"/>
    <property type="match status" value="1"/>
</dbReference>
<dbReference type="InterPro" id="IPR036152">
    <property type="entry name" value="Asp/glu_Ase-like_sf"/>
</dbReference>
<evidence type="ECO:0000259" key="3">
    <source>
        <dbReference type="Pfam" id="PF00710"/>
    </source>
</evidence>
<reference evidence="5 6" key="1">
    <citation type="journal article" date="2014" name="Proc. Natl. Acad. Sci. U.S.A.">
        <title>Trajectory and genomic determinants of fungal-pathogen speciation and host adaptation.</title>
        <authorList>
            <person name="Hu X."/>
            <person name="Xiao G."/>
            <person name="Zheng P."/>
            <person name="Shang Y."/>
            <person name="Su Y."/>
            <person name="Zhang X."/>
            <person name="Liu X."/>
            <person name="Zhan S."/>
            <person name="St Leger R.J."/>
            <person name="Wang C."/>
        </authorList>
    </citation>
    <scope>NUCLEOTIDE SEQUENCE [LARGE SCALE GENOMIC DNA]</scope>
    <source>
        <strain evidence="5 6">ARSEF 977</strain>
    </source>
</reference>
<accession>A0A0B4GX34</accession>
<dbReference type="PIRSF" id="PIRSF001220">
    <property type="entry name" value="L-ASNase_gatD"/>
    <property type="match status" value="1"/>
</dbReference>
<dbReference type="PROSITE" id="PS51732">
    <property type="entry name" value="ASN_GLN_ASE_3"/>
    <property type="match status" value="1"/>
</dbReference>
<dbReference type="GO" id="GO:0004067">
    <property type="term" value="F:asparaginase activity"/>
    <property type="evidence" value="ECO:0007669"/>
    <property type="project" value="UniProtKB-UniRule"/>
</dbReference>
<dbReference type="InterPro" id="IPR027473">
    <property type="entry name" value="L-asparaginase_C"/>
</dbReference>